<protein>
    <submittedName>
        <fullName evidence="2">Uncharacterized protein</fullName>
    </submittedName>
</protein>
<feature type="region of interest" description="Disordered" evidence="1">
    <location>
        <begin position="1"/>
        <end position="43"/>
    </location>
</feature>
<dbReference type="EMBL" id="PPTA01000002">
    <property type="protein sequence ID" value="TFB05921.1"/>
    <property type="molecule type" value="Genomic_DNA"/>
</dbReference>
<evidence type="ECO:0000313" key="3">
    <source>
        <dbReference type="Proteomes" id="UP001642720"/>
    </source>
</evidence>
<dbReference type="GeneID" id="300573462"/>
<accession>A0ABY2HE56</accession>
<reference evidence="2 3" key="1">
    <citation type="submission" date="2018-01" db="EMBL/GenBank/DDBJ databases">
        <title>Genome characterization of the sugarcane-associated fungus Trichoderma ghanense CCMA-1212 and their application in lignocelulose bioconversion.</title>
        <authorList>
            <person name="Steindorff A.S."/>
            <person name="Mendes T.D."/>
            <person name="Vilela E.S.D."/>
            <person name="Rodrigues D.S."/>
            <person name="Formighieri E.F."/>
            <person name="Melo I.S."/>
            <person name="Favaro L.C.L."/>
        </authorList>
    </citation>
    <scope>NUCLEOTIDE SEQUENCE [LARGE SCALE GENOMIC DNA]</scope>
    <source>
        <strain evidence="2 3">CCMA-1212</strain>
    </source>
</reference>
<proteinExistence type="predicted"/>
<dbReference type="Proteomes" id="UP001642720">
    <property type="component" value="Unassembled WGS sequence"/>
</dbReference>
<evidence type="ECO:0000256" key="1">
    <source>
        <dbReference type="SAM" id="MobiDB-lite"/>
    </source>
</evidence>
<gene>
    <name evidence="2" type="ORF">CCMA1212_001591</name>
</gene>
<organism evidence="2 3">
    <name type="scientific">Trichoderma ghanense</name>
    <dbReference type="NCBI Taxonomy" id="65468"/>
    <lineage>
        <taxon>Eukaryota</taxon>
        <taxon>Fungi</taxon>
        <taxon>Dikarya</taxon>
        <taxon>Ascomycota</taxon>
        <taxon>Pezizomycotina</taxon>
        <taxon>Sordariomycetes</taxon>
        <taxon>Hypocreomycetidae</taxon>
        <taxon>Hypocreales</taxon>
        <taxon>Hypocreaceae</taxon>
        <taxon>Trichoderma</taxon>
    </lineage>
</organism>
<sequence length="79" mass="8816">MPWADTFKNPSETSNNSRLPAPESTKRDHPSIIAGSSRDGSTERVSWATWASAIQAMVALTEIRHSRCRPEVEHPPRMS</sequence>
<dbReference type="RefSeq" id="XP_073562122.1">
    <property type="nucleotide sequence ID" value="XM_073699012.1"/>
</dbReference>
<keyword evidence="3" id="KW-1185">Reference proteome</keyword>
<name>A0ABY2HE56_9HYPO</name>
<feature type="compositionally biased region" description="Polar residues" evidence="1">
    <location>
        <begin position="8"/>
        <end position="18"/>
    </location>
</feature>
<evidence type="ECO:0000313" key="2">
    <source>
        <dbReference type="EMBL" id="TFB05921.1"/>
    </source>
</evidence>
<comment type="caution">
    <text evidence="2">The sequence shown here is derived from an EMBL/GenBank/DDBJ whole genome shotgun (WGS) entry which is preliminary data.</text>
</comment>